<dbReference type="EMBL" id="BEGY01000019">
    <property type="protein sequence ID" value="GAX76673.1"/>
    <property type="molecule type" value="Genomic_DNA"/>
</dbReference>
<dbReference type="AlphaFoldDB" id="A0A250X0S1"/>
<keyword evidence="3" id="KW-1185">Reference proteome</keyword>
<dbReference type="Proteomes" id="UP000232323">
    <property type="component" value="Unassembled WGS sequence"/>
</dbReference>
<accession>A0A250X0S1</accession>
<name>A0A250X0S1_9CHLO</name>
<comment type="caution">
    <text evidence="2">The sequence shown here is derived from an EMBL/GenBank/DDBJ whole genome shotgun (WGS) entry which is preliminary data.</text>
</comment>
<evidence type="ECO:0000256" key="1">
    <source>
        <dbReference type="SAM" id="MobiDB-lite"/>
    </source>
</evidence>
<evidence type="ECO:0000313" key="3">
    <source>
        <dbReference type="Proteomes" id="UP000232323"/>
    </source>
</evidence>
<gene>
    <name evidence="2" type="ORF">CEUSTIGMA_g4119.t1</name>
</gene>
<dbReference type="OrthoDB" id="541230at2759"/>
<reference evidence="2 3" key="1">
    <citation type="submission" date="2017-08" db="EMBL/GenBank/DDBJ databases">
        <title>Acidophilic green algal genome provides insights into adaptation to an acidic environment.</title>
        <authorList>
            <person name="Hirooka S."/>
            <person name="Hirose Y."/>
            <person name="Kanesaki Y."/>
            <person name="Higuchi S."/>
            <person name="Fujiwara T."/>
            <person name="Onuma R."/>
            <person name="Era A."/>
            <person name="Ohbayashi R."/>
            <person name="Uzuka A."/>
            <person name="Nozaki H."/>
            <person name="Yoshikawa H."/>
            <person name="Miyagishima S.Y."/>
        </authorList>
    </citation>
    <scope>NUCLEOTIDE SEQUENCE [LARGE SCALE GENOMIC DNA]</scope>
    <source>
        <strain evidence="2 3">NIES-2499</strain>
    </source>
</reference>
<sequence length="598" mass="64407">MLKLFLSTSFNKKLSVSDNRSRRTINSRCRQPGQSSSLGQINKRSEGFAPTLLPGQCAVPVLRCQPVDNIQPSTDLKPCEPSSTLTEPSAALLLAFLASSASSLIATQCLVESVLEIYISGQSFASTQIALKIATFSGPTSSGSPILSAPDEDVIAAWVALIMLTLQELGIPGPTDLVEAGATEEQTRFLQGMRAYVKHTLIMYDNGYTLERLRGLQSMVQQEDGGAVQRVMQQYTRLVLLTVEVVASMRLPCTRGPLGITPIQAPSGYTLAFHQGPLACPISRTLVLNPDGPLTIQPLRAIAMRSLICFIGAVLGSAYSLQRFAHSTIEAYSQGWGADEVFQQLRDSDFLQSGGLVPVTLPSAQSYNADEAPSDGPEATEGLAEGVVLPPAEQRYQDVNKQLFGLWLSTGYVTLAQLGLYYPGVGEREGWAWAGAGDAVEAVGLDSFVRGAVRKAREELSLHGCTSGGIESEFSFTSEPIGDLSRSISDLARTECSPEDASATISVFNDPELGNRDDLVTSWLQQRPEIEGLMEAEREAAAVEFMASNKLRGQTLPVLVKVEDEELAASSSGVRIFMQQASLVGELMRVAKELYKIT</sequence>
<organism evidence="2 3">
    <name type="scientific">Chlamydomonas eustigma</name>
    <dbReference type="NCBI Taxonomy" id="1157962"/>
    <lineage>
        <taxon>Eukaryota</taxon>
        <taxon>Viridiplantae</taxon>
        <taxon>Chlorophyta</taxon>
        <taxon>core chlorophytes</taxon>
        <taxon>Chlorophyceae</taxon>
        <taxon>CS clade</taxon>
        <taxon>Chlamydomonadales</taxon>
        <taxon>Chlamydomonadaceae</taxon>
        <taxon>Chlamydomonas</taxon>
    </lineage>
</organism>
<feature type="region of interest" description="Disordered" evidence="1">
    <location>
        <begin position="21"/>
        <end position="40"/>
    </location>
</feature>
<protein>
    <submittedName>
        <fullName evidence="2">Uncharacterized protein</fullName>
    </submittedName>
</protein>
<proteinExistence type="predicted"/>
<evidence type="ECO:0000313" key="2">
    <source>
        <dbReference type="EMBL" id="GAX76673.1"/>
    </source>
</evidence>